<gene>
    <name evidence="7" type="ORF">SEMRO_2174_G317710.1</name>
</gene>
<feature type="transmembrane region" description="Helical" evidence="5">
    <location>
        <begin position="62"/>
        <end position="86"/>
    </location>
</feature>
<organism evidence="7 8">
    <name type="scientific">Seminavis robusta</name>
    <dbReference type="NCBI Taxonomy" id="568900"/>
    <lineage>
        <taxon>Eukaryota</taxon>
        <taxon>Sar</taxon>
        <taxon>Stramenopiles</taxon>
        <taxon>Ochrophyta</taxon>
        <taxon>Bacillariophyta</taxon>
        <taxon>Bacillariophyceae</taxon>
        <taxon>Bacillariophycidae</taxon>
        <taxon>Naviculales</taxon>
        <taxon>Naviculaceae</taxon>
        <taxon>Seminavis</taxon>
    </lineage>
</organism>
<comment type="caution">
    <text evidence="7">The sequence shown here is derived from an EMBL/GenBank/DDBJ whole genome shotgun (WGS) entry which is preliminary data.</text>
</comment>
<reference evidence="7" key="1">
    <citation type="submission" date="2020-06" db="EMBL/GenBank/DDBJ databases">
        <authorList>
            <consortium name="Plant Systems Biology data submission"/>
        </authorList>
    </citation>
    <scope>NUCLEOTIDE SEQUENCE</scope>
    <source>
        <strain evidence="7">D6</strain>
    </source>
</reference>
<evidence type="ECO:0000259" key="6">
    <source>
        <dbReference type="PROSITE" id="PS50222"/>
    </source>
</evidence>
<dbReference type="AlphaFoldDB" id="A0A9N8HZ55"/>
<dbReference type="InterPro" id="IPR011992">
    <property type="entry name" value="EF-hand-dom_pair"/>
</dbReference>
<dbReference type="PROSITE" id="PS50222">
    <property type="entry name" value="EF_HAND_2"/>
    <property type="match status" value="1"/>
</dbReference>
<evidence type="ECO:0000256" key="2">
    <source>
        <dbReference type="ARBA" id="ARBA00022692"/>
    </source>
</evidence>
<dbReference type="SUPFAM" id="SSF47473">
    <property type="entry name" value="EF-hand"/>
    <property type="match status" value="1"/>
</dbReference>
<feature type="domain" description="EF-hand" evidence="6">
    <location>
        <begin position="166"/>
        <end position="201"/>
    </location>
</feature>
<keyword evidence="8" id="KW-1185">Reference proteome</keyword>
<evidence type="ECO:0000313" key="7">
    <source>
        <dbReference type="EMBL" id="CAB9528223.1"/>
    </source>
</evidence>
<proteinExistence type="predicted"/>
<dbReference type="PANTHER" id="PTHR28128:SF1">
    <property type="entry name" value="GOLGI APPARATUS MEMBRANE PROTEIN TVP15"/>
    <property type="match status" value="1"/>
</dbReference>
<feature type="transmembrane region" description="Helical" evidence="5">
    <location>
        <begin position="107"/>
        <end position="125"/>
    </location>
</feature>
<dbReference type="EMBL" id="CAICTM010002172">
    <property type="protein sequence ID" value="CAB9528223.1"/>
    <property type="molecule type" value="Genomic_DNA"/>
</dbReference>
<keyword evidence="3 5" id="KW-1133">Transmembrane helix</keyword>
<dbReference type="InterPro" id="IPR002048">
    <property type="entry name" value="EF_hand_dom"/>
</dbReference>
<dbReference type="OrthoDB" id="43431at2759"/>
<evidence type="ECO:0000256" key="3">
    <source>
        <dbReference type="ARBA" id="ARBA00022989"/>
    </source>
</evidence>
<evidence type="ECO:0000256" key="5">
    <source>
        <dbReference type="SAM" id="Phobius"/>
    </source>
</evidence>
<comment type="subcellular location">
    <subcellularLocation>
        <location evidence="1">Membrane</location>
        <topology evidence="1">Multi-pass membrane protein</topology>
    </subcellularLocation>
</comment>
<dbReference type="GO" id="GO:0016020">
    <property type="term" value="C:membrane"/>
    <property type="evidence" value="ECO:0007669"/>
    <property type="project" value="UniProtKB-SubCell"/>
</dbReference>
<dbReference type="GO" id="GO:0005509">
    <property type="term" value="F:calcium ion binding"/>
    <property type="evidence" value="ECO:0007669"/>
    <property type="project" value="InterPro"/>
</dbReference>
<dbReference type="PANTHER" id="PTHR28128">
    <property type="entry name" value="GOLGI APPARATUS MEMBRANE PROTEIN TVP15"/>
    <property type="match status" value="1"/>
</dbReference>
<keyword evidence="4 5" id="KW-0472">Membrane</keyword>
<sequence>MVVDSATLFSTENLENAGDIAKMKMLELRASVKTGDWSLRLLALLGGVALIFTAVLELVSNILNLNVLGALIEIYVIFLGIIVLVLEGSQISLPPKFLHTLHKYALFLKYIWGRGLLYFVAGSLLVTGMQWMDYIVGGFMCLVGVLYVCVGRSTTNKLKEMRQSELSERTLRQSFTEVDPEGTGLIGLDQFRALTNSIGLDMNRRQSEAAFLHIEKVDNDQITFEELYTWFISWDDSDAISRAGNQMGPDFV</sequence>
<keyword evidence="2 5" id="KW-0812">Transmembrane</keyword>
<dbReference type="Gene3D" id="1.10.238.10">
    <property type="entry name" value="EF-hand"/>
    <property type="match status" value="1"/>
</dbReference>
<evidence type="ECO:0000256" key="4">
    <source>
        <dbReference type="ARBA" id="ARBA00023136"/>
    </source>
</evidence>
<dbReference type="Proteomes" id="UP001153069">
    <property type="component" value="Unassembled WGS sequence"/>
</dbReference>
<protein>
    <submittedName>
        <fullName evidence="7">COPI associated protein</fullName>
    </submittedName>
</protein>
<evidence type="ECO:0000313" key="8">
    <source>
        <dbReference type="Proteomes" id="UP001153069"/>
    </source>
</evidence>
<feature type="transmembrane region" description="Helical" evidence="5">
    <location>
        <begin position="37"/>
        <end position="56"/>
    </location>
</feature>
<feature type="transmembrane region" description="Helical" evidence="5">
    <location>
        <begin position="131"/>
        <end position="150"/>
    </location>
</feature>
<dbReference type="Pfam" id="PF08507">
    <property type="entry name" value="COPI_assoc"/>
    <property type="match status" value="1"/>
</dbReference>
<evidence type="ECO:0000256" key="1">
    <source>
        <dbReference type="ARBA" id="ARBA00004141"/>
    </source>
</evidence>
<name>A0A9N8HZ55_9STRA</name>
<accession>A0A9N8HZ55</accession>
<dbReference type="InterPro" id="IPR013714">
    <property type="entry name" value="Golgi_TVP15"/>
</dbReference>